<organism evidence="2 3">
    <name type="scientific">Pleurodeles waltl</name>
    <name type="common">Iberian ribbed newt</name>
    <dbReference type="NCBI Taxonomy" id="8319"/>
    <lineage>
        <taxon>Eukaryota</taxon>
        <taxon>Metazoa</taxon>
        <taxon>Chordata</taxon>
        <taxon>Craniata</taxon>
        <taxon>Vertebrata</taxon>
        <taxon>Euteleostomi</taxon>
        <taxon>Amphibia</taxon>
        <taxon>Batrachia</taxon>
        <taxon>Caudata</taxon>
        <taxon>Salamandroidea</taxon>
        <taxon>Salamandridae</taxon>
        <taxon>Pleurodelinae</taxon>
        <taxon>Pleurodeles</taxon>
    </lineage>
</organism>
<dbReference type="Proteomes" id="UP001066276">
    <property type="component" value="Chromosome 1_2"/>
</dbReference>
<protein>
    <submittedName>
        <fullName evidence="2">Uncharacterized protein</fullName>
    </submittedName>
</protein>
<gene>
    <name evidence="2" type="ORF">NDU88_004300</name>
</gene>
<evidence type="ECO:0000313" key="3">
    <source>
        <dbReference type="Proteomes" id="UP001066276"/>
    </source>
</evidence>
<dbReference type="AlphaFoldDB" id="A0AAV7W8N1"/>
<name>A0AAV7W8N1_PLEWA</name>
<reference evidence="2" key="1">
    <citation type="journal article" date="2022" name="bioRxiv">
        <title>Sequencing and chromosome-scale assembly of the giantPleurodeles waltlgenome.</title>
        <authorList>
            <person name="Brown T."/>
            <person name="Elewa A."/>
            <person name="Iarovenko S."/>
            <person name="Subramanian E."/>
            <person name="Araus A.J."/>
            <person name="Petzold A."/>
            <person name="Susuki M."/>
            <person name="Suzuki K.-i.T."/>
            <person name="Hayashi T."/>
            <person name="Toyoda A."/>
            <person name="Oliveira C."/>
            <person name="Osipova E."/>
            <person name="Leigh N.D."/>
            <person name="Simon A."/>
            <person name="Yun M.H."/>
        </authorList>
    </citation>
    <scope>NUCLEOTIDE SEQUENCE</scope>
    <source>
        <strain evidence="2">20211129_DDA</strain>
        <tissue evidence="2">Liver</tissue>
    </source>
</reference>
<feature type="region of interest" description="Disordered" evidence="1">
    <location>
        <begin position="1"/>
        <end position="34"/>
    </location>
</feature>
<comment type="caution">
    <text evidence="2">The sequence shown here is derived from an EMBL/GenBank/DDBJ whole genome shotgun (WGS) entry which is preliminary data.</text>
</comment>
<dbReference type="EMBL" id="JANPWB010000002">
    <property type="protein sequence ID" value="KAJ1208921.1"/>
    <property type="molecule type" value="Genomic_DNA"/>
</dbReference>
<keyword evidence="3" id="KW-1185">Reference proteome</keyword>
<sequence length="81" mass="8691">MCANLNHKPGSAAKRQRARMEDGCPQTYETSDATPSCQIPAAHEANKGNGWLMGTNGNEVASKGELGLKKNMCEGFRHTGK</sequence>
<proteinExistence type="predicted"/>
<evidence type="ECO:0000256" key="1">
    <source>
        <dbReference type="SAM" id="MobiDB-lite"/>
    </source>
</evidence>
<accession>A0AAV7W8N1</accession>
<evidence type="ECO:0000313" key="2">
    <source>
        <dbReference type="EMBL" id="KAJ1208921.1"/>
    </source>
</evidence>